<dbReference type="AlphaFoldDB" id="A0A4Q5LQN3"/>
<accession>A0A4Q5LQN3</accession>
<sequence>MNSYNDNLHSSVITTLQTLELAEKNLKSNLDSSIFSLYYAEGAIITASENLNLANVKYKQQQNISSQAVKNANIAANLTASAMQQKSYTAQSVTNAAVSASNIQIASNAVVRLAGDVGNIFSILKAADAEGELYLQGEMAYSLINATAYDAEKLSQTAMEASTYTAEVSSDTVADEATATNSAVTNLLAATDADFNAIAAIVTTDHAALASAGAIEKIAEGTLESSNAEYFSVRSAYRLNNRELNLNLTITNKTNISYDVYFNYYNAPFGLGKKHASTKSETTVDSYPVQNYYLMLVKDSKKQVFTISNAENMLLNHRQRKLVTLPQSPNKRLIQTTVSIDDLVDSDGQSMQLGVKYAIFVFAQLREDYKKLINNFDDYLSAPSESFALTVDLVSPETKSIEQKEGKVKFTVIEPAPNVQHRVIYLPDNKGLISGLLSEQGLRSIEKEVLKLERIADKYDPIIADLEAEILTLQANIDATSDRIDAGNEPPADAATDNETTAEKPDNTSSSSSGSDDQKALSASKKEYAHLKKELASMRKKRDTELQSIKPAKQDHPGFYFNVKIAEQVSFANYTVAKPSAKPDDAKNGHVHADLSTAITDNFGDPLIPGYRYIPVILSVADVPEEDMVQYKSSLSDYAKTTPFKYEPTSLPSKNEKV</sequence>
<gene>
    <name evidence="2" type="ORF">EWM62_06860</name>
</gene>
<name>A0A4Q5LQN3_9SPHI</name>
<evidence type="ECO:0000313" key="3">
    <source>
        <dbReference type="Proteomes" id="UP000293331"/>
    </source>
</evidence>
<organism evidence="2 3">
    <name type="scientific">Mucilaginibacter terrigena</name>
    <dbReference type="NCBI Taxonomy" id="2492395"/>
    <lineage>
        <taxon>Bacteria</taxon>
        <taxon>Pseudomonadati</taxon>
        <taxon>Bacteroidota</taxon>
        <taxon>Sphingobacteriia</taxon>
        <taxon>Sphingobacteriales</taxon>
        <taxon>Sphingobacteriaceae</taxon>
        <taxon>Mucilaginibacter</taxon>
    </lineage>
</organism>
<dbReference type="RefSeq" id="WP_129875910.1">
    <property type="nucleotide sequence ID" value="NZ_SEWG01000002.1"/>
</dbReference>
<feature type="region of interest" description="Disordered" evidence="1">
    <location>
        <begin position="482"/>
        <end position="523"/>
    </location>
</feature>
<evidence type="ECO:0000313" key="2">
    <source>
        <dbReference type="EMBL" id="RYU91653.1"/>
    </source>
</evidence>
<comment type="caution">
    <text evidence="2">The sequence shown here is derived from an EMBL/GenBank/DDBJ whole genome shotgun (WGS) entry which is preliminary data.</text>
</comment>
<evidence type="ECO:0000256" key="1">
    <source>
        <dbReference type="SAM" id="MobiDB-lite"/>
    </source>
</evidence>
<dbReference type="Proteomes" id="UP000293331">
    <property type="component" value="Unassembled WGS sequence"/>
</dbReference>
<dbReference type="EMBL" id="SEWG01000002">
    <property type="protein sequence ID" value="RYU91653.1"/>
    <property type="molecule type" value="Genomic_DNA"/>
</dbReference>
<dbReference type="OrthoDB" id="723689at2"/>
<keyword evidence="3" id="KW-1185">Reference proteome</keyword>
<protein>
    <submittedName>
        <fullName evidence="2">Uncharacterized protein</fullName>
    </submittedName>
</protein>
<proteinExistence type="predicted"/>
<reference evidence="2 3" key="1">
    <citation type="submission" date="2019-02" db="EMBL/GenBank/DDBJ databases">
        <title>Bacterial novel species Mucilaginibacter sp. 17JY9-4 isolated from soil.</title>
        <authorList>
            <person name="Jung H.-Y."/>
        </authorList>
    </citation>
    <scope>NUCLEOTIDE SEQUENCE [LARGE SCALE GENOMIC DNA]</scope>
    <source>
        <strain evidence="2 3">17JY9-4</strain>
    </source>
</reference>